<dbReference type="EMBL" id="GL437252">
    <property type="protein sequence ID" value="EFN70755.1"/>
    <property type="molecule type" value="Genomic_DNA"/>
</dbReference>
<sequence>MAIDLGFVQTCESWRLTSRFFPSKVGGKPAWLDLKNIPDCCRLNQNGNLKVFRSQLNKVNIFYPSEPPVEQKDWRTDIDVSHWAKICCICGIAAPSHCGKCKVVNYCCRVHQVYDWKNGHKYTCSTKTNNDNNANNDFLFPEYEIVIEDDDFMKDNIEQDDLESEQKEIEKYNAMIHSGKAGSFQHEDVNDDLLQIANNEKDEIFAEFRMKTDNYPDQILRYDRGGKILYISQHNQIIDIPKCTECNGNRQFEFQVRRIYL</sequence>
<dbReference type="SUPFAM" id="SSF144232">
    <property type="entry name" value="HIT/MYND zinc finger-like"/>
    <property type="match status" value="1"/>
</dbReference>
<dbReference type="GO" id="GO:0008270">
    <property type="term" value="F:zinc ion binding"/>
    <property type="evidence" value="ECO:0007669"/>
    <property type="project" value="UniProtKB-KW"/>
</dbReference>
<dbReference type="InterPro" id="IPR007320">
    <property type="entry name" value="PDCD2_C"/>
</dbReference>
<keyword evidence="1" id="KW-0479">Metal-binding</keyword>
<evidence type="ECO:0000313" key="7">
    <source>
        <dbReference type="Proteomes" id="UP000000311"/>
    </source>
</evidence>
<evidence type="ECO:0000256" key="1">
    <source>
        <dbReference type="ARBA" id="ARBA00022723"/>
    </source>
</evidence>
<dbReference type="PANTHER" id="PTHR12298:SF4">
    <property type="entry name" value="PROGRAMMED CELL DEATH PROTEIN 2"/>
    <property type="match status" value="1"/>
</dbReference>
<dbReference type="STRING" id="104421.E2A723"/>
<keyword evidence="2 4" id="KW-0863">Zinc-finger</keyword>
<accession>E2A723</accession>
<dbReference type="FunCoup" id="E2A723">
    <property type="interactions" value="2008"/>
</dbReference>
<keyword evidence="3" id="KW-0862">Zinc</keyword>
<reference evidence="6 7" key="1">
    <citation type="journal article" date="2010" name="Science">
        <title>Genomic comparison of the ants Camponotus floridanus and Harpegnathos saltator.</title>
        <authorList>
            <person name="Bonasio R."/>
            <person name="Zhang G."/>
            <person name="Ye C."/>
            <person name="Mutti N.S."/>
            <person name="Fang X."/>
            <person name="Qin N."/>
            <person name="Donahue G."/>
            <person name="Yang P."/>
            <person name="Li Q."/>
            <person name="Li C."/>
            <person name="Zhang P."/>
            <person name="Huang Z."/>
            <person name="Berger S.L."/>
            <person name="Reinberg D."/>
            <person name="Wang J."/>
            <person name="Liebig J."/>
        </authorList>
    </citation>
    <scope>NUCLEOTIDE SEQUENCE [LARGE SCALE GENOMIC DNA]</scope>
    <source>
        <strain evidence="7">C129</strain>
    </source>
</reference>
<name>E2A723_CAMFO</name>
<dbReference type="InterPro" id="IPR002893">
    <property type="entry name" value="Znf_MYND"/>
</dbReference>
<dbReference type="PANTHER" id="PTHR12298">
    <property type="entry name" value="PCDC2 PROGRAMMED CELL DEATH PROTEIN 2 -RELATED"/>
    <property type="match status" value="1"/>
</dbReference>
<dbReference type="OrthoDB" id="443682at2759"/>
<dbReference type="Gene3D" id="6.10.140.2220">
    <property type="match status" value="1"/>
</dbReference>
<keyword evidence="7" id="KW-1185">Reference proteome</keyword>
<dbReference type="AlphaFoldDB" id="E2A723"/>
<dbReference type="Proteomes" id="UP000000311">
    <property type="component" value="Unassembled WGS sequence"/>
</dbReference>
<proteinExistence type="predicted"/>
<gene>
    <name evidence="6" type="ORF">EAG_04730</name>
</gene>
<evidence type="ECO:0000256" key="4">
    <source>
        <dbReference type="PROSITE-ProRule" id="PRU00134"/>
    </source>
</evidence>
<protein>
    <submittedName>
        <fullName evidence="6">Programmed cell death protein 2</fullName>
    </submittedName>
</protein>
<dbReference type="PROSITE" id="PS50865">
    <property type="entry name" value="ZF_MYND_2"/>
    <property type="match status" value="1"/>
</dbReference>
<evidence type="ECO:0000256" key="2">
    <source>
        <dbReference type="ARBA" id="ARBA00022771"/>
    </source>
</evidence>
<dbReference type="Pfam" id="PF04194">
    <property type="entry name" value="PDCD2_C"/>
    <property type="match status" value="1"/>
</dbReference>
<evidence type="ECO:0000256" key="3">
    <source>
        <dbReference type="ARBA" id="ARBA00022833"/>
    </source>
</evidence>
<dbReference type="GO" id="GO:0005634">
    <property type="term" value="C:nucleus"/>
    <property type="evidence" value="ECO:0007669"/>
    <property type="project" value="TreeGrafter"/>
</dbReference>
<dbReference type="OMA" id="INPREAC"/>
<organism evidence="7">
    <name type="scientific">Camponotus floridanus</name>
    <name type="common">Florida carpenter ant</name>
    <dbReference type="NCBI Taxonomy" id="104421"/>
    <lineage>
        <taxon>Eukaryota</taxon>
        <taxon>Metazoa</taxon>
        <taxon>Ecdysozoa</taxon>
        <taxon>Arthropoda</taxon>
        <taxon>Hexapoda</taxon>
        <taxon>Insecta</taxon>
        <taxon>Pterygota</taxon>
        <taxon>Neoptera</taxon>
        <taxon>Endopterygota</taxon>
        <taxon>Hymenoptera</taxon>
        <taxon>Apocrita</taxon>
        <taxon>Aculeata</taxon>
        <taxon>Formicoidea</taxon>
        <taxon>Formicidae</taxon>
        <taxon>Formicinae</taxon>
        <taxon>Camponotus</taxon>
    </lineage>
</organism>
<evidence type="ECO:0000259" key="5">
    <source>
        <dbReference type="PROSITE" id="PS50865"/>
    </source>
</evidence>
<feature type="domain" description="MYND-type" evidence="5">
    <location>
        <begin position="87"/>
        <end position="124"/>
    </location>
</feature>
<dbReference type="GO" id="GO:0005737">
    <property type="term" value="C:cytoplasm"/>
    <property type="evidence" value="ECO:0007669"/>
    <property type="project" value="InterPro"/>
</dbReference>
<dbReference type="InParanoid" id="E2A723"/>
<evidence type="ECO:0000313" key="6">
    <source>
        <dbReference type="EMBL" id="EFN70755.1"/>
    </source>
</evidence>